<dbReference type="SUPFAM" id="SSF52047">
    <property type="entry name" value="RNI-like"/>
    <property type="match status" value="1"/>
</dbReference>
<evidence type="ECO:0000256" key="5">
    <source>
        <dbReference type="ARBA" id="ARBA00022614"/>
    </source>
</evidence>
<accession>A0AAD9TPZ1</accession>
<evidence type="ECO:0000256" key="4">
    <source>
        <dbReference type="ARBA" id="ARBA00022475"/>
    </source>
</evidence>
<feature type="region of interest" description="Disordered" evidence="13">
    <location>
        <begin position="448"/>
        <end position="468"/>
    </location>
</feature>
<dbReference type="FunFam" id="3.80.10.10:FF:000041">
    <property type="entry name" value="LRR receptor-like serine/threonine-protein kinase ERECTA"/>
    <property type="match status" value="1"/>
</dbReference>
<keyword evidence="12" id="KW-0325">Glycoprotein</keyword>
<evidence type="ECO:0000256" key="8">
    <source>
        <dbReference type="ARBA" id="ARBA00022737"/>
    </source>
</evidence>
<keyword evidence="5" id="KW-0433">Leucine-rich repeat</keyword>
<comment type="caution">
    <text evidence="14">The sequence shown here is derived from an EMBL/GenBank/DDBJ whole genome shotgun (WGS) entry which is preliminary data.</text>
</comment>
<dbReference type="Gene3D" id="3.80.10.10">
    <property type="entry name" value="Ribonuclease Inhibitor"/>
    <property type="match status" value="3"/>
</dbReference>
<dbReference type="InterPro" id="IPR001611">
    <property type="entry name" value="Leu-rich_rpt"/>
</dbReference>
<evidence type="ECO:0000313" key="14">
    <source>
        <dbReference type="EMBL" id="KAK2639619.1"/>
    </source>
</evidence>
<feature type="non-terminal residue" evidence="14">
    <location>
        <position position="924"/>
    </location>
</feature>
<keyword evidence="10" id="KW-0472">Membrane</keyword>
<comment type="subcellular location">
    <subcellularLocation>
        <location evidence="1">Cell membrane</location>
    </subcellularLocation>
    <subcellularLocation>
        <location evidence="2">Membrane</location>
        <topology evidence="2">Single-pass type I membrane protein</topology>
    </subcellularLocation>
</comment>
<keyword evidence="6" id="KW-0812">Transmembrane</keyword>
<comment type="similarity">
    <text evidence="3">Belongs to the RLP family.</text>
</comment>
<evidence type="ECO:0000313" key="15">
    <source>
        <dbReference type="Proteomes" id="UP001280121"/>
    </source>
</evidence>
<dbReference type="PANTHER" id="PTHR48063">
    <property type="entry name" value="LRR RECEPTOR-LIKE KINASE"/>
    <property type="match status" value="1"/>
</dbReference>
<keyword evidence="8" id="KW-0677">Repeat</keyword>
<keyword evidence="15" id="KW-1185">Reference proteome</keyword>
<evidence type="ECO:0000256" key="12">
    <source>
        <dbReference type="ARBA" id="ARBA00023180"/>
    </source>
</evidence>
<keyword evidence="4" id="KW-1003">Cell membrane</keyword>
<evidence type="ECO:0000256" key="9">
    <source>
        <dbReference type="ARBA" id="ARBA00022989"/>
    </source>
</evidence>
<dbReference type="Proteomes" id="UP001280121">
    <property type="component" value="Unassembled WGS sequence"/>
</dbReference>
<evidence type="ECO:0000256" key="3">
    <source>
        <dbReference type="ARBA" id="ARBA00009592"/>
    </source>
</evidence>
<evidence type="ECO:0000256" key="7">
    <source>
        <dbReference type="ARBA" id="ARBA00022729"/>
    </source>
</evidence>
<gene>
    <name evidence="14" type="ORF">Ddye_027414</name>
</gene>
<organism evidence="14 15">
    <name type="scientific">Dipteronia dyeriana</name>
    <dbReference type="NCBI Taxonomy" id="168575"/>
    <lineage>
        <taxon>Eukaryota</taxon>
        <taxon>Viridiplantae</taxon>
        <taxon>Streptophyta</taxon>
        <taxon>Embryophyta</taxon>
        <taxon>Tracheophyta</taxon>
        <taxon>Spermatophyta</taxon>
        <taxon>Magnoliopsida</taxon>
        <taxon>eudicotyledons</taxon>
        <taxon>Gunneridae</taxon>
        <taxon>Pentapetalae</taxon>
        <taxon>rosids</taxon>
        <taxon>malvids</taxon>
        <taxon>Sapindales</taxon>
        <taxon>Sapindaceae</taxon>
        <taxon>Hippocastanoideae</taxon>
        <taxon>Acereae</taxon>
        <taxon>Dipteronia</taxon>
    </lineage>
</organism>
<dbReference type="EMBL" id="JANJYI010000008">
    <property type="protein sequence ID" value="KAK2639619.1"/>
    <property type="molecule type" value="Genomic_DNA"/>
</dbReference>
<evidence type="ECO:0000256" key="11">
    <source>
        <dbReference type="ARBA" id="ARBA00023170"/>
    </source>
</evidence>
<dbReference type="InterPro" id="IPR032675">
    <property type="entry name" value="LRR_dom_sf"/>
</dbReference>
<dbReference type="Pfam" id="PF00560">
    <property type="entry name" value="LRR_1"/>
    <property type="match status" value="6"/>
</dbReference>
<name>A0AAD9TPZ1_9ROSI</name>
<dbReference type="FunFam" id="3.80.10.10:FF:000383">
    <property type="entry name" value="Leucine-rich repeat receptor protein kinase EMS1"/>
    <property type="match status" value="1"/>
</dbReference>
<evidence type="ECO:0000256" key="2">
    <source>
        <dbReference type="ARBA" id="ARBA00004479"/>
    </source>
</evidence>
<evidence type="ECO:0000256" key="1">
    <source>
        <dbReference type="ARBA" id="ARBA00004236"/>
    </source>
</evidence>
<protein>
    <submittedName>
        <fullName evidence="14">Uncharacterized protein</fullName>
    </submittedName>
</protein>
<reference evidence="14" key="1">
    <citation type="journal article" date="2023" name="Plant J.">
        <title>Genome sequences and population genomics provide insights into the demographic history, inbreeding, and mutation load of two 'living fossil' tree species of Dipteronia.</title>
        <authorList>
            <person name="Feng Y."/>
            <person name="Comes H.P."/>
            <person name="Chen J."/>
            <person name="Zhu S."/>
            <person name="Lu R."/>
            <person name="Zhang X."/>
            <person name="Li P."/>
            <person name="Qiu J."/>
            <person name="Olsen K.M."/>
            <person name="Qiu Y."/>
        </authorList>
    </citation>
    <scope>NUCLEOTIDE SEQUENCE</scope>
    <source>
        <strain evidence="14">KIB01</strain>
    </source>
</reference>
<dbReference type="AlphaFoldDB" id="A0AAD9TPZ1"/>
<evidence type="ECO:0000256" key="6">
    <source>
        <dbReference type="ARBA" id="ARBA00022692"/>
    </source>
</evidence>
<dbReference type="GO" id="GO:0005886">
    <property type="term" value="C:plasma membrane"/>
    <property type="evidence" value="ECO:0007669"/>
    <property type="project" value="UniProtKB-SubCell"/>
</dbReference>
<dbReference type="InterPro" id="IPR046956">
    <property type="entry name" value="RLP23-like"/>
</dbReference>
<keyword evidence="9" id="KW-1133">Transmembrane helix</keyword>
<evidence type="ECO:0000256" key="10">
    <source>
        <dbReference type="ARBA" id="ARBA00023136"/>
    </source>
</evidence>
<sequence length="924" mass="104199">MLPAVATITVSVSNIGSTYVGCIRTEREALLRHVQELHLRNLMLGGKINSSLLDLKHLVYLDLSYNSFEGVEIPRFLGSIRNLSERASVDRRGARSIADMSWRTQEHTMEWLSRCAIGTLKEFSSISSVSYILKSKDFSFSNHYVGEQKILWCFKLEIEKVGFINNRFFWEDCFTSMSSWKDQRIPIDKLVWITICGVSLNCWEEAFFMKVGKQVGEPMWIDQATLSRSRLNKGKMLILTSQVGEASLDIRVSVEGMVVTIKVEFDPIPVSTAWLNSFLRIEEHIHYNRKNCCRSSEAEPIEESDIALGTDRRQLLDTSKSIQKAVRFQNQVVAGNMTEGDKGKKLWARKTKSKAIPFQNRTAKLVIGRKRDQVIRRDLVRDSSTTSSDSKRSWGAFSKISRDQGECSVKTNPYGFGSNGPLRFGPIAKEILGSMKEAILIQTTEMGQVYSKPNEPSDSNPKFRDNTQMELLPKTPKKRKGERRSHAMKTRNLKAIDGRCEEEAVEDGSSGSEWNVEVEIAKVIEKGFVTVKADDKSSFLSVTESWSDLGSPFLHLSLCSPVSSSSGSLSALRSLPTSLTNCTKLVTLDIGENEFSGNIPTWLGERFSELAILNLLSNKFHGLFPTEFFHITSLQILDLAYNNLSGSISSCINNFSATVAFDYSEGNSIQLEVDFGNFIEDALLMMKGITANYNSILNLVRSIDLSKNKFSGEIPMELTSLQALSHCTFRKTRFSGTLPVSLRNCTKLRTLDISNNELAGNIPTWIDRFRSMMILNLHSNKFHHPLPLKLCRLSLQILDISYNNISGTIPRCVDNVSDADKYGSYERSMLDGKINPSLLDLKSLIYMDLSNNDFQGTRIPRFFGFMRNLRYLNLSGARFVGMIPHQLGNLSNLQYLGLGKKYWDIRSVMTSSFSSIVQHQFKVN</sequence>
<evidence type="ECO:0000256" key="13">
    <source>
        <dbReference type="SAM" id="MobiDB-lite"/>
    </source>
</evidence>
<dbReference type="SUPFAM" id="SSF52058">
    <property type="entry name" value="L domain-like"/>
    <property type="match status" value="1"/>
</dbReference>
<dbReference type="PANTHER" id="PTHR48063:SF98">
    <property type="entry name" value="LRR RECEPTOR-LIKE SERINE_THREONINE-PROTEIN KINASE FLS2"/>
    <property type="match status" value="1"/>
</dbReference>
<proteinExistence type="inferred from homology"/>
<keyword evidence="7" id="KW-0732">Signal</keyword>
<keyword evidence="11" id="KW-0675">Receptor</keyword>